<accession>A0ABN3IZ19</accession>
<evidence type="ECO:0000313" key="4">
    <source>
        <dbReference type="Proteomes" id="UP001500058"/>
    </source>
</evidence>
<comment type="caution">
    <text evidence="3">The sequence shown here is derived from an EMBL/GenBank/DDBJ whole genome shotgun (WGS) entry which is preliminary data.</text>
</comment>
<proteinExistence type="predicted"/>
<feature type="region of interest" description="Disordered" evidence="1">
    <location>
        <begin position="119"/>
        <end position="138"/>
    </location>
</feature>
<feature type="domain" description="Transposase Helix-turn-helix" evidence="2">
    <location>
        <begin position="66"/>
        <end position="110"/>
    </location>
</feature>
<dbReference type="InterPro" id="IPR027805">
    <property type="entry name" value="Transposase_HTH_dom"/>
</dbReference>
<sequence>MTKKRARAALSHPAFCGVSRTNLGDLIKELADPWLARCGSALDERRGAGRRRGAGAGPEYGPVFTDRALVALVHLRTGLPHAAPAALYGTARSTVSRAIGGIRPLLAARGFALPTAPVSGCGTTEPSTELAPARQAAC</sequence>
<dbReference type="RefSeq" id="WP_344633890.1">
    <property type="nucleotide sequence ID" value="NZ_BAAATJ010000041.1"/>
</dbReference>
<evidence type="ECO:0000256" key="1">
    <source>
        <dbReference type="SAM" id="MobiDB-lite"/>
    </source>
</evidence>
<dbReference type="EMBL" id="BAAATJ010000041">
    <property type="protein sequence ID" value="GAA2417984.1"/>
    <property type="molecule type" value="Genomic_DNA"/>
</dbReference>
<evidence type="ECO:0000313" key="3">
    <source>
        <dbReference type="EMBL" id="GAA2417984.1"/>
    </source>
</evidence>
<gene>
    <name evidence="3" type="ORF">GCM10010420_55470</name>
</gene>
<dbReference type="Pfam" id="PF13613">
    <property type="entry name" value="HTH_Tnp_4"/>
    <property type="match status" value="1"/>
</dbReference>
<name>A0ABN3IZ19_9ACTN</name>
<organism evidence="3 4">
    <name type="scientific">Streptomyces glaucosporus</name>
    <dbReference type="NCBI Taxonomy" id="284044"/>
    <lineage>
        <taxon>Bacteria</taxon>
        <taxon>Bacillati</taxon>
        <taxon>Actinomycetota</taxon>
        <taxon>Actinomycetes</taxon>
        <taxon>Kitasatosporales</taxon>
        <taxon>Streptomycetaceae</taxon>
        <taxon>Streptomyces</taxon>
    </lineage>
</organism>
<protein>
    <recommendedName>
        <fullName evidence="2">Transposase Helix-turn-helix domain-containing protein</fullName>
    </recommendedName>
</protein>
<dbReference type="Proteomes" id="UP001500058">
    <property type="component" value="Unassembled WGS sequence"/>
</dbReference>
<evidence type="ECO:0000259" key="2">
    <source>
        <dbReference type="Pfam" id="PF13613"/>
    </source>
</evidence>
<reference evidence="3 4" key="1">
    <citation type="journal article" date="2019" name="Int. J. Syst. Evol. Microbiol.">
        <title>The Global Catalogue of Microorganisms (GCM) 10K type strain sequencing project: providing services to taxonomists for standard genome sequencing and annotation.</title>
        <authorList>
            <consortium name="The Broad Institute Genomics Platform"/>
            <consortium name="The Broad Institute Genome Sequencing Center for Infectious Disease"/>
            <person name="Wu L."/>
            <person name="Ma J."/>
        </authorList>
    </citation>
    <scope>NUCLEOTIDE SEQUENCE [LARGE SCALE GENOMIC DNA]</scope>
    <source>
        <strain evidence="3 4">JCM 6921</strain>
    </source>
</reference>
<keyword evidence="4" id="KW-1185">Reference proteome</keyword>